<name>A0A8H6YER0_9AGAR</name>
<dbReference type="Proteomes" id="UP000620124">
    <property type="component" value="Unassembled WGS sequence"/>
</dbReference>
<protein>
    <recommendedName>
        <fullName evidence="3">Ricin B lectin domain-containing protein</fullName>
    </recommendedName>
</protein>
<dbReference type="OrthoDB" id="2920131at2759"/>
<proteinExistence type="predicted"/>
<dbReference type="EMBL" id="JACAZI010000006">
    <property type="protein sequence ID" value="KAF7358373.1"/>
    <property type="molecule type" value="Genomic_DNA"/>
</dbReference>
<organism evidence="1 2">
    <name type="scientific">Mycena venus</name>
    <dbReference type="NCBI Taxonomy" id="2733690"/>
    <lineage>
        <taxon>Eukaryota</taxon>
        <taxon>Fungi</taxon>
        <taxon>Dikarya</taxon>
        <taxon>Basidiomycota</taxon>
        <taxon>Agaricomycotina</taxon>
        <taxon>Agaricomycetes</taxon>
        <taxon>Agaricomycetidae</taxon>
        <taxon>Agaricales</taxon>
        <taxon>Marasmiineae</taxon>
        <taxon>Mycenaceae</taxon>
        <taxon>Mycena</taxon>
    </lineage>
</organism>
<dbReference type="AlphaFoldDB" id="A0A8H6YER0"/>
<dbReference type="PROSITE" id="PS50231">
    <property type="entry name" value="RICIN_B_LECTIN"/>
    <property type="match status" value="1"/>
</dbReference>
<dbReference type="InterPro" id="IPR035992">
    <property type="entry name" value="Ricin_B-like_lectins"/>
</dbReference>
<gene>
    <name evidence="1" type="ORF">MVEN_00887400</name>
</gene>
<dbReference type="Gene3D" id="2.80.10.50">
    <property type="match status" value="1"/>
</dbReference>
<dbReference type="SUPFAM" id="SSF50370">
    <property type="entry name" value="Ricin B-like lectins"/>
    <property type="match status" value="1"/>
</dbReference>
<comment type="caution">
    <text evidence="1">The sequence shown here is derived from an EMBL/GenBank/DDBJ whole genome shotgun (WGS) entry which is preliminary data.</text>
</comment>
<evidence type="ECO:0008006" key="3">
    <source>
        <dbReference type="Google" id="ProtNLM"/>
    </source>
</evidence>
<dbReference type="CDD" id="cd00161">
    <property type="entry name" value="beta-trefoil_Ricin-like"/>
    <property type="match status" value="1"/>
</dbReference>
<evidence type="ECO:0000313" key="1">
    <source>
        <dbReference type="EMBL" id="KAF7358373.1"/>
    </source>
</evidence>
<accession>A0A8H6YER0</accession>
<keyword evidence="2" id="KW-1185">Reference proteome</keyword>
<reference evidence="1" key="1">
    <citation type="submission" date="2020-05" db="EMBL/GenBank/DDBJ databases">
        <title>Mycena genomes resolve the evolution of fungal bioluminescence.</title>
        <authorList>
            <person name="Tsai I.J."/>
        </authorList>
    </citation>
    <scope>NUCLEOTIDE SEQUENCE</scope>
    <source>
        <strain evidence="1">CCC161011</strain>
    </source>
</reference>
<sequence>MPTPQFNRLHHSSFSDYRQKMQFKTASLVALAVWFAGAANASALSARVGPVTEAAVAHVFIHPILDPTLCVTPSGTGEGSQVVLTTCASQPSQIWGVNTLDNAHIVQFQNAGNNLCFEMQFDPFNGQIVTVSGCLNSDGSNRPVSNTEFDTSPQSITATNLPIVLTALNNRIHFANTGFCVDRSGNGIVFNPCSGGASQTWLLTSAA</sequence>
<evidence type="ECO:0000313" key="2">
    <source>
        <dbReference type="Proteomes" id="UP000620124"/>
    </source>
</evidence>